<evidence type="ECO:0000313" key="11">
    <source>
        <dbReference type="EMBL" id="MDG0817981.1"/>
    </source>
</evidence>
<accession>A0ABT6DQ69</accession>
<keyword evidence="11" id="KW-0547">Nucleotide-binding</keyword>
<dbReference type="GO" id="GO:0005524">
    <property type="term" value="F:ATP binding"/>
    <property type="evidence" value="ECO:0007669"/>
    <property type="project" value="UniProtKB-KW"/>
</dbReference>
<organism evidence="11 12">
    <name type="scientific">Bdellovibrio svalbardensis</name>
    <dbReference type="NCBI Taxonomy" id="2972972"/>
    <lineage>
        <taxon>Bacteria</taxon>
        <taxon>Pseudomonadati</taxon>
        <taxon>Bdellovibrionota</taxon>
        <taxon>Bdellovibrionia</taxon>
        <taxon>Bdellovibrionales</taxon>
        <taxon>Pseudobdellovibrionaceae</taxon>
        <taxon>Bdellovibrio</taxon>
    </lineage>
</organism>
<dbReference type="InterPro" id="IPR004358">
    <property type="entry name" value="Sig_transdc_His_kin-like_C"/>
</dbReference>
<dbReference type="InterPro" id="IPR000014">
    <property type="entry name" value="PAS"/>
</dbReference>
<keyword evidence="3" id="KW-0597">Phosphoprotein</keyword>
<dbReference type="InterPro" id="IPR000700">
    <property type="entry name" value="PAS-assoc_C"/>
</dbReference>
<sequence>MSRFVRFPWRLYWKFFVTQVVAFNLVHLAIISIIDLRYQVRAFVYNEALLNFFVISIFVSVFTAYRFARPIHKVILKTLRISNKRAYGELFDLQDDDLLDDEADDIVELEVALNKIHKKMKRRKAQFLQAQEESQAFMSAVAEGLVSVSLDEKILYSNSQFAAQFLTGLQLKQEHLRLKDAIRDPDVIEGFEKTIREGKGHRFTVKLSTLLDNQPRYFAVSVNPIRNEKTKVIYGVVGIFHDITEMKKAEQIRIDFVGNASHELRTPLTSIKGYVDTLIEDVKTGQIQQAGKFLDIVSRNIDRLMDLVNDLLSISTMESTNSELKLEQINPLQISEHVVAELAVLAAEKNIAIRVIGEVPPFTADARKVEQVLRNLVSNAVKYIPNGKTVQIRWEKDPKNNILLRVIDDGQGIPAEHLDRLFERFYRIDKGRTRDSGGTGLGLAIVKHIMQSHGGSVTVKSIEGQGSEFICTFPIR</sequence>
<evidence type="ECO:0000313" key="12">
    <source>
        <dbReference type="Proteomes" id="UP001152321"/>
    </source>
</evidence>
<dbReference type="PANTHER" id="PTHR45453:SF1">
    <property type="entry name" value="PHOSPHATE REGULON SENSOR PROTEIN PHOR"/>
    <property type="match status" value="1"/>
</dbReference>
<evidence type="ECO:0000256" key="2">
    <source>
        <dbReference type="ARBA" id="ARBA00012438"/>
    </source>
</evidence>
<dbReference type="EC" id="2.7.13.3" evidence="2"/>
<dbReference type="Pfam" id="PF13426">
    <property type="entry name" value="PAS_9"/>
    <property type="match status" value="1"/>
</dbReference>
<evidence type="ECO:0000256" key="6">
    <source>
        <dbReference type="ARBA" id="ARBA00023012"/>
    </source>
</evidence>
<dbReference type="CDD" id="cd00082">
    <property type="entry name" value="HisKA"/>
    <property type="match status" value="1"/>
</dbReference>
<gene>
    <name evidence="11" type="ORF">NWE73_16480</name>
</gene>
<dbReference type="Proteomes" id="UP001152321">
    <property type="component" value="Unassembled WGS sequence"/>
</dbReference>
<dbReference type="PANTHER" id="PTHR45453">
    <property type="entry name" value="PHOSPHATE REGULON SENSOR PROTEIN PHOR"/>
    <property type="match status" value="1"/>
</dbReference>
<comment type="caution">
    <text evidence="11">The sequence shown here is derived from an EMBL/GenBank/DDBJ whole genome shotgun (WGS) entry which is preliminary data.</text>
</comment>
<dbReference type="Pfam" id="PF00512">
    <property type="entry name" value="HisKA"/>
    <property type="match status" value="1"/>
</dbReference>
<keyword evidence="8" id="KW-0812">Transmembrane</keyword>
<dbReference type="Pfam" id="PF02518">
    <property type="entry name" value="HATPase_c"/>
    <property type="match status" value="1"/>
</dbReference>
<dbReference type="PROSITE" id="PS50113">
    <property type="entry name" value="PAC"/>
    <property type="match status" value="1"/>
</dbReference>
<comment type="catalytic activity">
    <reaction evidence="1">
        <text>ATP + protein L-histidine = ADP + protein N-phospho-L-histidine.</text>
        <dbReference type="EC" id="2.7.13.3"/>
    </reaction>
</comment>
<dbReference type="Gene3D" id="3.30.450.20">
    <property type="entry name" value="PAS domain"/>
    <property type="match status" value="1"/>
</dbReference>
<reference evidence="11" key="1">
    <citation type="submission" date="2022-08" db="EMBL/GenBank/DDBJ databases">
        <title>Novel Bdellovibrio Species Isolated from Svalbard: Designation Bdellovibrio svalbardensis.</title>
        <authorList>
            <person name="Mitchell R.J."/>
            <person name="Choi S.Y."/>
        </authorList>
    </citation>
    <scope>NUCLEOTIDE SEQUENCE</scope>
    <source>
        <strain evidence="11">PAP01</strain>
    </source>
</reference>
<keyword evidence="11" id="KW-0067">ATP-binding</keyword>
<evidence type="ECO:0000256" key="5">
    <source>
        <dbReference type="ARBA" id="ARBA00022777"/>
    </source>
</evidence>
<keyword evidence="4" id="KW-0808">Transferase</keyword>
<feature type="domain" description="Histidine kinase" evidence="9">
    <location>
        <begin position="259"/>
        <end position="476"/>
    </location>
</feature>
<evidence type="ECO:0000259" key="10">
    <source>
        <dbReference type="PROSITE" id="PS50113"/>
    </source>
</evidence>
<dbReference type="InterPro" id="IPR035965">
    <property type="entry name" value="PAS-like_dom_sf"/>
</dbReference>
<keyword evidence="8" id="KW-1133">Transmembrane helix</keyword>
<dbReference type="PROSITE" id="PS50109">
    <property type="entry name" value="HIS_KIN"/>
    <property type="match status" value="1"/>
</dbReference>
<dbReference type="InterPro" id="IPR003661">
    <property type="entry name" value="HisK_dim/P_dom"/>
</dbReference>
<dbReference type="InterPro" id="IPR050351">
    <property type="entry name" value="BphY/WalK/GraS-like"/>
</dbReference>
<evidence type="ECO:0000256" key="7">
    <source>
        <dbReference type="ARBA" id="ARBA00023136"/>
    </source>
</evidence>
<keyword evidence="6" id="KW-0902">Two-component regulatory system</keyword>
<dbReference type="SUPFAM" id="SSF55785">
    <property type="entry name" value="PYP-like sensor domain (PAS domain)"/>
    <property type="match status" value="1"/>
</dbReference>
<evidence type="ECO:0000259" key="9">
    <source>
        <dbReference type="PROSITE" id="PS50109"/>
    </source>
</evidence>
<dbReference type="Gene3D" id="3.30.565.10">
    <property type="entry name" value="Histidine kinase-like ATPase, C-terminal domain"/>
    <property type="match status" value="1"/>
</dbReference>
<protein>
    <recommendedName>
        <fullName evidence="2">histidine kinase</fullName>
        <ecNumber evidence="2">2.7.13.3</ecNumber>
    </recommendedName>
</protein>
<dbReference type="SMART" id="SM00388">
    <property type="entry name" value="HisKA"/>
    <property type="match status" value="1"/>
</dbReference>
<dbReference type="PRINTS" id="PR00344">
    <property type="entry name" value="BCTRLSENSOR"/>
</dbReference>
<keyword evidence="12" id="KW-1185">Reference proteome</keyword>
<evidence type="ECO:0000256" key="4">
    <source>
        <dbReference type="ARBA" id="ARBA00022679"/>
    </source>
</evidence>
<feature type="transmembrane region" description="Helical" evidence="8">
    <location>
        <begin position="12"/>
        <end position="36"/>
    </location>
</feature>
<proteinExistence type="predicted"/>
<dbReference type="SMART" id="SM00387">
    <property type="entry name" value="HATPase_c"/>
    <property type="match status" value="1"/>
</dbReference>
<evidence type="ECO:0000256" key="3">
    <source>
        <dbReference type="ARBA" id="ARBA00022553"/>
    </source>
</evidence>
<feature type="domain" description="PAC" evidence="10">
    <location>
        <begin position="201"/>
        <end position="255"/>
    </location>
</feature>
<keyword evidence="7 8" id="KW-0472">Membrane</keyword>
<dbReference type="InterPro" id="IPR036097">
    <property type="entry name" value="HisK_dim/P_sf"/>
</dbReference>
<dbReference type="InterPro" id="IPR003594">
    <property type="entry name" value="HATPase_dom"/>
</dbReference>
<dbReference type="EMBL" id="JANRMI010000005">
    <property type="protein sequence ID" value="MDG0817981.1"/>
    <property type="molecule type" value="Genomic_DNA"/>
</dbReference>
<keyword evidence="5" id="KW-0418">Kinase</keyword>
<evidence type="ECO:0000256" key="1">
    <source>
        <dbReference type="ARBA" id="ARBA00000085"/>
    </source>
</evidence>
<dbReference type="SUPFAM" id="SSF47384">
    <property type="entry name" value="Homodimeric domain of signal transducing histidine kinase"/>
    <property type="match status" value="1"/>
</dbReference>
<dbReference type="Gene3D" id="1.10.287.130">
    <property type="match status" value="1"/>
</dbReference>
<feature type="transmembrane region" description="Helical" evidence="8">
    <location>
        <begin position="48"/>
        <end position="68"/>
    </location>
</feature>
<dbReference type="InterPro" id="IPR036890">
    <property type="entry name" value="HATPase_C_sf"/>
</dbReference>
<dbReference type="SUPFAM" id="SSF55874">
    <property type="entry name" value="ATPase domain of HSP90 chaperone/DNA topoisomerase II/histidine kinase"/>
    <property type="match status" value="1"/>
</dbReference>
<dbReference type="RefSeq" id="WP_277579457.1">
    <property type="nucleotide sequence ID" value="NZ_JANRMI010000005.1"/>
</dbReference>
<evidence type="ECO:0000256" key="8">
    <source>
        <dbReference type="SAM" id="Phobius"/>
    </source>
</evidence>
<dbReference type="CDD" id="cd00075">
    <property type="entry name" value="HATPase"/>
    <property type="match status" value="1"/>
</dbReference>
<dbReference type="InterPro" id="IPR005467">
    <property type="entry name" value="His_kinase_dom"/>
</dbReference>
<name>A0ABT6DQ69_9BACT</name>